<dbReference type="OrthoDB" id="4685598at2759"/>
<proteinExistence type="predicted"/>
<name>R7Z0R1_CONA1</name>
<evidence type="ECO:0000313" key="2">
    <source>
        <dbReference type="Proteomes" id="UP000016924"/>
    </source>
</evidence>
<accession>R7Z0R1</accession>
<reference evidence="2" key="1">
    <citation type="submission" date="2012-06" db="EMBL/GenBank/DDBJ databases">
        <title>The genome sequence of Coniosporium apollinis CBS 100218.</title>
        <authorList>
            <consortium name="The Broad Institute Genome Sequencing Platform"/>
            <person name="Cuomo C."/>
            <person name="Gorbushina A."/>
            <person name="Noack S."/>
            <person name="Walker B."/>
            <person name="Young S.K."/>
            <person name="Zeng Q."/>
            <person name="Gargeya S."/>
            <person name="Fitzgerald M."/>
            <person name="Haas B."/>
            <person name="Abouelleil A."/>
            <person name="Alvarado L."/>
            <person name="Arachchi H.M."/>
            <person name="Berlin A.M."/>
            <person name="Chapman S.B."/>
            <person name="Goldberg J."/>
            <person name="Griggs A."/>
            <person name="Gujja S."/>
            <person name="Hansen M."/>
            <person name="Howarth C."/>
            <person name="Imamovic A."/>
            <person name="Larimer J."/>
            <person name="McCowan C."/>
            <person name="Montmayeur A."/>
            <person name="Murphy C."/>
            <person name="Neiman D."/>
            <person name="Pearson M."/>
            <person name="Priest M."/>
            <person name="Roberts A."/>
            <person name="Saif S."/>
            <person name="Shea T."/>
            <person name="Sisk P."/>
            <person name="Sykes S."/>
            <person name="Wortman J."/>
            <person name="Nusbaum C."/>
            <person name="Birren B."/>
        </authorList>
    </citation>
    <scope>NUCLEOTIDE SEQUENCE [LARGE SCALE GENOMIC DNA]</scope>
    <source>
        <strain evidence="2">CBS 100218</strain>
    </source>
</reference>
<dbReference type="GeneID" id="19904283"/>
<keyword evidence="2" id="KW-1185">Reference proteome</keyword>
<organism evidence="1 2">
    <name type="scientific">Coniosporium apollinis (strain CBS 100218)</name>
    <name type="common">Rock-inhabiting black yeast</name>
    <dbReference type="NCBI Taxonomy" id="1168221"/>
    <lineage>
        <taxon>Eukaryota</taxon>
        <taxon>Fungi</taxon>
        <taxon>Dikarya</taxon>
        <taxon>Ascomycota</taxon>
        <taxon>Pezizomycotina</taxon>
        <taxon>Dothideomycetes</taxon>
        <taxon>Dothideomycetes incertae sedis</taxon>
        <taxon>Coniosporium</taxon>
    </lineage>
</organism>
<dbReference type="Proteomes" id="UP000016924">
    <property type="component" value="Unassembled WGS sequence"/>
</dbReference>
<gene>
    <name evidence="1" type="ORF">W97_06972</name>
</gene>
<dbReference type="EMBL" id="JH767588">
    <property type="protein sequence ID" value="EON67604.1"/>
    <property type="molecule type" value="Genomic_DNA"/>
</dbReference>
<sequence length="74" mass="8486">MPDGRSKRKDSVDELDELDAALNPARNYPRKRVAVAVCLLQEARPDREAEKRTVRGLPAEEDAMRCEEAMRILY</sequence>
<dbReference type="AlphaFoldDB" id="R7Z0R1"/>
<protein>
    <submittedName>
        <fullName evidence="1">Uncharacterized protein</fullName>
    </submittedName>
</protein>
<dbReference type="HOGENOM" id="CLU_2687735_0_0_1"/>
<dbReference type="RefSeq" id="XP_007782921.1">
    <property type="nucleotide sequence ID" value="XM_007784731.1"/>
</dbReference>
<evidence type="ECO:0000313" key="1">
    <source>
        <dbReference type="EMBL" id="EON67604.1"/>
    </source>
</evidence>